<dbReference type="Pfam" id="PF23481">
    <property type="entry name" value="Ig_TMEM132_2nd"/>
    <property type="match status" value="1"/>
</dbReference>
<feature type="compositionally biased region" description="Basic and acidic residues" evidence="6">
    <location>
        <begin position="9"/>
        <end position="37"/>
    </location>
</feature>
<evidence type="ECO:0000256" key="3">
    <source>
        <dbReference type="ARBA" id="ARBA00022692"/>
    </source>
</evidence>
<evidence type="ECO:0000259" key="10">
    <source>
        <dbReference type="Pfam" id="PF16070"/>
    </source>
</evidence>
<dbReference type="InterPro" id="IPR055423">
    <property type="entry name" value="Ig_TMEM132_5th"/>
</dbReference>
<evidence type="ECO:0000256" key="1">
    <source>
        <dbReference type="ARBA" id="ARBA00004479"/>
    </source>
</evidence>
<dbReference type="OrthoDB" id="196393at2759"/>
<feature type="compositionally biased region" description="Basic and acidic residues" evidence="6">
    <location>
        <begin position="1148"/>
        <end position="1162"/>
    </location>
</feature>
<feature type="region of interest" description="Disordered" evidence="6">
    <location>
        <begin position="970"/>
        <end position="1052"/>
    </location>
</feature>
<dbReference type="InterPro" id="IPR031435">
    <property type="entry name" value="TMEM132_N"/>
</dbReference>
<proteinExistence type="inferred from homology"/>
<keyword evidence="4 7" id="KW-1133">Transmembrane helix</keyword>
<sequence length="1273" mass="137356">MSRGSPRGSLRDASRRERGREAANLRSGVGERPEPRPPPRPARARARAPASPAPSHPAPAPLPRSPLGSRPGRGPGRGPGRAGGGPWGRGGRRLRLWLEKSCPGQSARCRGIRSGHRRHGPRGRDPRIRSRAGRLAAGGLPGAWDSRRGPRAGTSPRAGGGRPELPGRRMRSEGAAPGPVAPLCGALSLVLGALLGKVIEGRGITDNVPRFSSLPPFLPVSYHILGAETSFFLKEANQDVLRNSSLHTRVESFFTYKANRPPVLNASYGPFSIEQVVPQDLLLPSSPFGATSKLSLNWRLRAHILRDKVYLSRPRVQVLFHLLGRDWAAQSPGERLPCLRLFAFRETREVRAGCRLQGALGLCVAELELLAAWFGPPTVVAGRKRAPGPPEGSPVELYYSVQPGDARGDCAGGGGDVRKGNAIRPGKDGLDEAVPHLQRIGAVSLYRAQDSTQLSELRLDSNVVIWLPSRPVKQGDVVTAYVTIASNSTVDLFILRAKVKKGVNILGTQTSEPRQWDVKQEMGNGGKHATTTVLCQRLGSSTRNRSSSLFSEVMQMNFEIASFSSLSGTQPIAWQVEYPRRATTDTAVSEIFISQKDLAGIVPLATDTEILNTAILTGKTVVLPIKVVSVEENSAVMDISESVECKSTDEDVIKVSERCDYVFVNGKEMKGKVDAVVNFTYQHLSASLHITVWVPRLPLQIEVSDTELSQIKGWRVPIVSSKRPTRESEDEDEEERRGRGCALQYQHATVRVLTQFVSEGAGPWGQPSHLLSPDWQVDITHLVADFMKLEEPHVATLQDSRILVGREVGMTTIQVLSPLSDSILAEKTVTVLDDKVSVTDLAIQLVAGLSVTLHPSTENSKAITAVATAEELLRTPKQEAVVSTWLQLSDGSATPLDIYDTKDFTLTATSLNEAVVSTPQARSPRWPVVMAEGEGQGPLVRVDMSIAEACQKSKRKSVLAVGVGSVRVKFGQGNADSSRGADGDSGEIKNHASDRRQKSQEPEGHLQGSPGEREDGALQRGDSTARPLLDNRVVKSGRPDAGRPSGGDQLQNIPLDFANFPAQVELPRAGGGLGASDLVQTPRGLSDLEIGMYALLGVFCLAILVFLINCATFALRYRHKQVPLEGQASVTHSHDWVWLGNEAELLEHAGEGSPPQDEHTTVLDRGPGGSDDGSRLLLNGGARQHVQGQVHRAGSAGRPARDPKLEPLHSPTSKRKKVKFTTFTTIPPDDGCPTVNSILGGGGGEDIKWVCQDVSPGAPKELRNYLEKFKDPA</sequence>
<feature type="domain" description="Transmembrane protein TMEM132 cohesin-like" evidence="11">
    <location>
        <begin position="453"/>
        <end position="598"/>
    </location>
</feature>
<dbReference type="GO" id="GO:0016020">
    <property type="term" value="C:membrane"/>
    <property type="evidence" value="ECO:0007669"/>
    <property type="project" value="UniProtKB-SubCell"/>
</dbReference>
<feature type="region of interest" description="Disordered" evidence="6">
    <location>
        <begin position="1148"/>
        <end position="1174"/>
    </location>
</feature>
<feature type="domain" description="Transmembrane protein TMEM132 sixth" evidence="14">
    <location>
        <begin position="837"/>
        <end position="952"/>
    </location>
</feature>
<dbReference type="Pfam" id="PF23487">
    <property type="entry name" value="Ig_TMEM132_6th"/>
    <property type="match status" value="1"/>
</dbReference>
<evidence type="ECO:0000259" key="11">
    <source>
        <dbReference type="Pfam" id="PF23039"/>
    </source>
</evidence>
<feature type="compositionally biased region" description="Basic residues" evidence="6">
    <location>
        <begin position="110"/>
        <end position="121"/>
    </location>
</feature>
<dbReference type="InterPro" id="IPR031436">
    <property type="entry name" value="TMEM132_C"/>
</dbReference>
<dbReference type="AlphaFoldDB" id="A0A8C0TFE1"/>
<evidence type="ECO:0000259" key="8">
    <source>
        <dbReference type="Pfam" id="PF15705"/>
    </source>
</evidence>
<dbReference type="Pfam" id="PF23486">
    <property type="entry name" value="Ig_TMEM132_5th"/>
    <property type="match status" value="1"/>
</dbReference>
<dbReference type="Pfam" id="PF15706">
    <property type="entry name" value="TMEM132_C"/>
    <property type="match status" value="1"/>
</dbReference>
<feature type="compositionally biased region" description="Basic and acidic residues" evidence="6">
    <location>
        <begin position="979"/>
        <end position="1004"/>
    </location>
</feature>
<evidence type="ECO:0000259" key="14">
    <source>
        <dbReference type="Pfam" id="PF23487"/>
    </source>
</evidence>
<name>A0A8C0TFE1_CANLF</name>
<evidence type="ECO:0000256" key="6">
    <source>
        <dbReference type="SAM" id="MobiDB-lite"/>
    </source>
</evidence>
<gene>
    <name evidence="15" type="primary">TMEM132C</name>
</gene>
<evidence type="ECO:0000259" key="13">
    <source>
        <dbReference type="Pfam" id="PF23486"/>
    </source>
</evidence>
<feature type="transmembrane region" description="Helical" evidence="7">
    <location>
        <begin position="1090"/>
        <end position="1115"/>
    </location>
</feature>
<dbReference type="PANTHER" id="PTHR13388:SF4">
    <property type="entry name" value="TRANSMEMBRANE PROTEIN 132C"/>
    <property type="match status" value="1"/>
</dbReference>
<feature type="region of interest" description="Disordered" evidence="6">
    <location>
        <begin position="1"/>
        <end position="91"/>
    </location>
</feature>
<reference evidence="15" key="2">
    <citation type="submission" date="2025-08" db="UniProtKB">
        <authorList>
            <consortium name="Ensembl"/>
        </authorList>
    </citation>
    <scope>IDENTIFICATION</scope>
</reference>
<evidence type="ECO:0000259" key="9">
    <source>
        <dbReference type="Pfam" id="PF15706"/>
    </source>
</evidence>
<dbReference type="InterPro" id="IPR026307">
    <property type="entry name" value="TMEM132"/>
</dbReference>
<evidence type="ECO:0000313" key="15">
    <source>
        <dbReference type="Ensembl" id="ENSCAFP00040036416.1"/>
    </source>
</evidence>
<feature type="domain" description="Transmembrane protein family 132 fourth" evidence="10">
    <location>
        <begin position="600"/>
        <end position="697"/>
    </location>
</feature>
<dbReference type="InterPro" id="IPR055422">
    <property type="entry name" value="Ig_TMEM132_2nd"/>
</dbReference>
<reference evidence="15" key="1">
    <citation type="submission" date="2018-10" db="EMBL/GenBank/DDBJ databases">
        <title>De novo assembly of a Great Dane genome.</title>
        <authorList>
            <person name="Kidd J.M."/>
            <person name="Pendleton A.L."/>
            <person name="Shen F."/>
            <person name="Emery S."/>
        </authorList>
    </citation>
    <scope>NUCLEOTIDE SEQUENCE [LARGE SCALE GENOMIC DNA]</scope>
    <source>
        <strain evidence="15">Great Dane</strain>
    </source>
</reference>
<dbReference type="Pfam" id="PF16070">
    <property type="entry name" value="Ig_TMEM132_4th"/>
    <property type="match status" value="1"/>
</dbReference>
<evidence type="ECO:0000256" key="4">
    <source>
        <dbReference type="ARBA" id="ARBA00022989"/>
    </source>
</evidence>
<comment type="similarity">
    <text evidence="2">Belongs to the TMEM132 family.</text>
</comment>
<dbReference type="InterPro" id="IPR031437">
    <property type="entry name" value="Ig_TMEM132_4th"/>
</dbReference>
<feature type="compositionally biased region" description="Pro residues" evidence="6">
    <location>
        <begin position="51"/>
        <end position="64"/>
    </location>
</feature>
<feature type="domain" description="Transmembrane protein TMEM132 N-terminal" evidence="8">
    <location>
        <begin position="220"/>
        <end position="282"/>
    </location>
</feature>
<protein>
    <submittedName>
        <fullName evidence="15">Transmembrane protein 132C</fullName>
    </submittedName>
</protein>
<feature type="domain" description="Transmembrane protein TMEM132 fifth" evidence="13">
    <location>
        <begin position="700"/>
        <end position="836"/>
    </location>
</feature>
<keyword evidence="5 7" id="KW-0472">Membrane</keyword>
<evidence type="ECO:0000259" key="12">
    <source>
        <dbReference type="Pfam" id="PF23481"/>
    </source>
</evidence>
<feature type="region of interest" description="Disordered" evidence="6">
    <location>
        <begin position="105"/>
        <end position="177"/>
    </location>
</feature>
<feature type="domain" description="Transmembrane protein TMEM132 second Ig-like" evidence="12">
    <location>
        <begin position="299"/>
        <end position="439"/>
    </location>
</feature>
<feature type="domain" description="Transmembrane protein TMEM132 C-terminal" evidence="9">
    <location>
        <begin position="1059"/>
        <end position="1144"/>
    </location>
</feature>
<organism evidence="15 16">
    <name type="scientific">Canis lupus familiaris</name>
    <name type="common">Dog</name>
    <name type="synonym">Canis familiaris</name>
    <dbReference type="NCBI Taxonomy" id="9615"/>
    <lineage>
        <taxon>Eukaryota</taxon>
        <taxon>Metazoa</taxon>
        <taxon>Chordata</taxon>
        <taxon>Craniata</taxon>
        <taxon>Vertebrata</taxon>
        <taxon>Euteleostomi</taxon>
        <taxon>Mammalia</taxon>
        <taxon>Eutheria</taxon>
        <taxon>Laurasiatheria</taxon>
        <taxon>Carnivora</taxon>
        <taxon>Caniformia</taxon>
        <taxon>Canidae</taxon>
        <taxon>Canis</taxon>
    </lineage>
</organism>
<dbReference type="InterPro" id="IPR055424">
    <property type="entry name" value="Ig_TMEM132_6th"/>
</dbReference>
<feature type="region of interest" description="Disordered" evidence="6">
    <location>
        <begin position="1187"/>
        <end position="1215"/>
    </location>
</feature>
<evidence type="ECO:0000256" key="5">
    <source>
        <dbReference type="ARBA" id="ARBA00023136"/>
    </source>
</evidence>
<comment type="subcellular location">
    <subcellularLocation>
        <location evidence="1">Membrane</location>
        <topology evidence="1">Single-pass type I membrane protein</topology>
    </subcellularLocation>
</comment>
<dbReference type="Ensembl" id="ENSCAFT00040041743.1">
    <property type="protein sequence ID" value="ENSCAFP00040036416.1"/>
    <property type="gene ID" value="ENSCAFG00040022447.1"/>
</dbReference>
<keyword evidence="3 7" id="KW-0812">Transmembrane</keyword>
<dbReference type="Pfam" id="PF15705">
    <property type="entry name" value="TMEM132_N"/>
    <property type="match status" value="1"/>
</dbReference>
<dbReference type="Pfam" id="PF23039">
    <property type="entry name" value="TMEM132_3rd"/>
    <property type="match status" value="1"/>
</dbReference>
<evidence type="ECO:0000256" key="2">
    <source>
        <dbReference type="ARBA" id="ARBA00006166"/>
    </source>
</evidence>
<dbReference type="PANTHER" id="PTHR13388">
    <property type="entry name" value="DETONATOR, ISOFORM E"/>
    <property type="match status" value="1"/>
</dbReference>
<accession>A0A8C0TFE1</accession>
<dbReference type="InterPro" id="IPR055421">
    <property type="entry name" value="TMEM132_3rd"/>
</dbReference>
<feature type="compositionally biased region" description="Gly residues" evidence="6">
    <location>
        <begin position="71"/>
        <end position="89"/>
    </location>
</feature>
<evidence type="ECO:0000313" key="16">
    <source>
        <dbReference type="Proteomes" id="UP000694542"/>
    </source>
</evidence>
<dbReference type="Proteomes" id="UP000694542">
    <property type="component" value="Chromosome 26"/>
</dbReference>
<evidence type="ECO:0000256" key="7">
    <source>
        <dbReference type="SAM" id="Phobius"/>
    </source>
</evidence>